<evidence type="ECO:0000256" key="4">
    <source>
        <dbReference type="ARBA" id="ARBA00023136"/>
    </source>
</evidence>
<feature type="compositionally biased region" description="Polar residues" evidence="5">
    <location>
        <begin position="245"/>
        <end position="262"/>
    </location>
</feature>
<evidence type="ECO:0000313" key="7">
    <source>
        <dbReference type="EMBL" id="ORY29325.1"/>
    </source>
</evidence>
<proteinExistence type="predicted"/>
<feature type="transmembrane region" description="Helical" evidence="6">
    <location>
        <begin position="198"/>
        <end position="217"/>
    </location>
</feature>
<dbReference type="PANTHER" id="PTHR31465">
    <property type="entry name" value="PROTEIN RTA1-RELATED"/>
    <property type="match status" value="1"/>
</dbReference>
<evidence type="ECO:0000313" key="8">
    <source>
        <dbReference type="Proteomes" id="UP000193986"/>
    </source>
</evidence>
<comment type="caution">
    <text evidence="7">The sequence shown here is derived from an EMBL/GenBank/DDBJ whole genome shotgun (WGS) entry which is preliminary data.</text>
</comment>
<comment type="subcellular location">
    <subcellularLocation>
        <location evidence="1">Membrane</location>
        <topology evidence="1">Multi-pass membrane protein</topology>
    </subcellularLocation>
</comment>
<dbReference type="Pfam" id="PF04479">
    <property type="entry name" value="RTA1"/>
    <property type="match status" value="1"/>
</dbReference>
<keyword evidence="2 6" id="KW-0812">Transmembrane</keyword>
<sequence>MSCVYYNSTLGETTFAVACNYNNGSVNLVTGQVEYSDYGYTLTGWATYTLLVFFAIATFCHVLLGVYWRTWWTIPTLGLGTLGETVGWASRVWSIKSTKWDFNYGGMWDSNHNAFIAQICCTVISPTLFSAANYILLGKLITATGNRYCTLTPKSLSIAFMLSDFLCLIVQAAGGGWAGTADTSVDSNKGAKVMTAGVILQLIVTVVYVVVLAEFLYRRHTDLPVRRQIDLFSKTCCRTRRDKTSLNNGSETNSDTELADKNQPSYETATSIQSLSNVTTTKGRVNLMIGMILFSTLLIVIRSVYRSIELSNGWSGPVATNQPLFLGMDALLMVILVWAYVVIHPGITLGRKLFNLRN</sequence>
<evidence type="ECO:0000256" key="5">
    <source>
        <dbReference type="SAM" id="MobiDB-lite"/>
    </source>
</evidence>
<reference evidence="7 8" key="1">
    <citation type="submission" date="2016-07" db="EMBL/GenBank/DDBJ databases">
        <title>Pervasive Adenine N6-methylation of Active Genes in Fungi.</title>
        <authorList>
            <consortium name="DOE Joint Genome Institute"/>
            <person name="Mondo S.J."/>
            <person name="Dannebaum R.O."/>
            <person name="Kuo R.C."/>
            <person name="Labutti K."/>
            <person name="Haridas S."/>
            <person name="Kuo A."/>
            <person name="Salamov A."/>
            <person name="Ahrendt S.R."/>
            <person name="Lipzen A."/>
            <person name="Sullivan W."/>
            <person name="Andreopoulos W.B."/>
            <person name="Clum A."/>
            <person name="Lindquist E."/>
            <person name="Daum C."/>
            <person name="Ramamoorthy G.K."/>
            <person name="Gryganskyi A."/>
            <person name="Culley D."/>
            <person name="Magnuson J.K."/>
            <person name="James T.Y."/>
            <person name="O'Malley M.A."/>
            <person name="Stajich J.E."/>
            <person name="Spatafora J.W."/>
            <person name="Visel A."/>
            <person name="Grigoriev I.V."/>
        </authorList>
    </citation>
    <scope>NUCLEOTIDE SEQUENCE [LARGE SCALE GENOMIC DNA]</scope>
    <source>
        <strain evidence="7 8">68-887.2</strain>
    </source>
</reference>
<evidence type="ECO:0000256" key="1">
    <source>
        <dbReference type="ARBA" id="ARBA00004141"/>
    </source>
</evidence>
<feature type="transmembrane region" description="Helical" evidence="6">
    <location>
        <begin position="285"/>
        <end position="305"/>
    </location>
</feature>
<dbReference type="PANTHER" id="PTHR31465:SF9">
    <property type="entry name" value="SPHINGOID LONG-CHAIN BASE TRANSPORTER RSB1"/>
    <property type="match status" value="1"/>
</dbReference>
<evidence type="ECO:0000256" key="6">
    <source>
        <dbReference type="SAM" id="Phobius"/>
    </source>
</evidence>
<dbReference type="EMBL" id="MCFC01000026">
    <property type="protein sequence ID" value="ORY29325.1"/>
    <property type="molecule type" value="Genomic_DNA"/>
</dbReference>
<dbReference type="GO" id="GO:0000324">
    <property type="term" value="C:fungal-type vacuole"/>
    <property type="evidence" value="ECO:0007669"/>
    <property type="project" value="TreeGrafter"/>
</dbReference>
<organism evidence="7 8">
    <name type="scientific">Naematelia encephala</name>
    <dbReference type="NCBI Taxonomy" id="71784"/>
    <lineage>
        <taxon>Eukaryota</taxon>
        <taxon>Fungi</taxon>
        <taxon>Dikarya</taxon>
        <taxon>Basidiomycota</taxon>
        <taxon>Agaricomycotina</taxon>
        <taxon>Tremellomycetes</taxon>
        <taxon>Tremellales</taxon>
        <taxon>Naemateliaceae</taxon>
        <taxon>Naematelia</taxon>
    </lineage>
</organism>
<feature type="transmembrane region" description="Helical" evidence="6">
    <location>
        <begin position="45"/>
        <end position="67"/>
    </location>
</feature>
<dbReference type="InParanoid" id="A0A1Y2B5E8"/>
<feature type="transmembrane region" description="Helical" evidence="6">
    <location>
        <begin position="74"/>
        <end position="95"/>
    </location>
</feature>
<feature type="transmembrane region" description="Helical" evidence="6">
    <location>
        <begin position="158"/>
        <end position="178"/>
    </location>
</feature>
<dbReference type="OrthoDB" id="3358017at2759"/>
<feature type="transmembrane region" description="Helical" evidence="6">
    <location>
        <begin position="115"/>
        <end position="137"/>
    </location>
</feature>
<name>A0A1Y2B5E8_9TREE</name>
<feature type="region of interest" description="Disordered" evidence="5">
    <location>
        <begin position="243"/>
        <end position="262"/>
    </location>
</feature>
<evidence type="ECO:0000256" key="2">
    <source>
        <dbReference type="ARBA" id="ARBA00022692"/>
    </source>
</evidence>
<dbReference type="Proteomes" id="UP000193986">
    <property type="component" value="Unassembled WGS sequence"/>
</dbReference>
<feature type="transmembrane region" description="Helical" evidence="6">
    <location>
        <begin position="325"/>
        <end position="343"/>
    </location>
</feature>
<dbReference type="STRING" id="71784.A0A1Y2B5E8"/>
<keyword evidence="3 6" id="KW-1133">Transmembrane helix</keyword>
<accession>A0A1Y2B5E8</accession>
<gene>
    <name evidence="7" type="ORF">BCR39DRAFT_532337</name>
</gene>
<dbReference type="InterPro" id="IPR007568">
    <property type="entry name" value="RTA1"/>
</dbReference>
<dbReference type="GO" id="GO:0005886">
    <property type="term" value="C:plasma membrane"/>
    <property type="evidence" value="ECO:0007669"/>
    <property type="project" value="TreeGrafter"/>
</dbReference>
<dbReference type="AlphaFoldDB" id="A0A1Y2B5E8"/>
<keyword evidence="4 6" id="KW-0472">Membrane</keyword>
<keyword evidence="8" id="KW-1185">Reference proteome</keyword>
<protein>
    <submittedName>
        <fullName evidence="7">RTA1 like protein-domain-containing protein</fullName>
    </submittedName>
</protein>
<evidence type="ECO:0000256" key="3">
    <source>
        <dbReference type="ARBA" id="ARBA00022989"/>
    </source>
</evidence>